<reference evidence="1 2" key="1">
    <citation type="submission" date="2023-11" db="EMBL/GenBank/DDBJ databases">
        <title>MicrobeMod: A computational toolkit for identifying prokaryotic methylation and restriction-modification with nanopore sequencing.</title>
        <authorList>
            <person name="Crits-Christoph A."/>
            <person name="Kang S.C."/>
            <person name="Lee H."/>
            <person name="Ostrov N."/>
        </authorList>
    </citation>
    <scope>NUCLEOTIDE SEQUENCE [LARGE SCALE GENOMIC DNA]</scope>
    <source>
        <strain evidence="1 2">ATCC 49870</strain>
    </source>
</reference>
<proteinExistence type="predicted"/>
<keyword evidence="2" id="KW-1185">Reference proteome</keyword>
<organism evidence="1 2">
    <name type="scientific">Guyparkeria halophila</name>
    <dbReference type="NCBI Taxonomy" id="47960"/>
    <lineage>
        <taxon>Bacteria</taxon>
        <taxon>Pseudomonadati</taxon>
        <taxon>Pseudomonadota</taxon>
        <taxon>Gammaproteobacteria</taxon>
        <taxon>Chromatiales</taxon>
        <taxon>Thioalkalibacteraceae</taxon>
        <taxon>Guyparkeria</taxon>
    </lineage>
</organism>
<name>A0ABZ0YY86_9GAMM</name>
<evidence type="ECO:0008006" key="3">
    <source>
        <dbReference type="Google" id="ProtNLM"/>
    </source>
</evidence>
<evidence type="ECO:0000313" key="2">
    <source>
        <dbReference type="Proteomes" id="UP001327459"/>
    </source>
</evidence>
<accession>A0ABZ0YY86</accession>
<dbReference type="SUPFAM" id="SSF53756">
    <property type="entry name" value="UDP-Glycosyltransferase/glycogen phosphorylase"/>
    <property type="match status" value="1"/>
</dbReference>
<gene>
    <name evidence="1" type="ORF">SR882_04360</name>
</gene>
<dbReference type="EMBL" id="CP140153">
    <property type="protein sequence ID" value="WQH17143.1"/>
    <property type="molecule type" value="Genomic_DNA"/>
</dbReference>
<dbReference type="Proteomes" id="UP001327459">
    <property type="component" value="Chromosome"/>
</dbReference>
<protein>
    <recommendedName>
        <fullName evidence="3">UDP-2,4-diacetamido-2,4, 6-trideoxy-beta-L-altropyranose hydrolase</fullName>
    </recommendedName>
</protein>
<evidence type="ECO:0000313" key="1">
    <source>
        <dbReference type="EMBL" id="WQH17143.1"/>
    </source>
</evidence>
<sequence>MELIPEGASTTEEIEHLDLARRSVDRVIIDHPHLDAGSAAWLGSRGIPWLTFTHRDHWLGEPDWLVNIRPGLAPRQASGRTRFLHGPAYAVLREEFAEACEAAYRSLGENPRLFVTFGGGDDFGAGECLLPPLLEAFPELAVDVVTTRANSGLAVIEALCRTHGKRAALHVGPDRMQPLMCRAGAALIAGGTTTYELAAVGIPFLVVTLVENQRAQAAAWADLGAAVDLGSVDERSVGDRAVTAVDALVRDAGACQAMRQAGRRQVDGRGAERILEALAQSPRR</sequence>
<dbReference type="RefSeq" id="WP_322522123.1">
    <property type="nucleotide sequence ID" value="NZ_CP140153.1"/>
</dbReference>
<dbReference type="Gene3D" id="3.40.50.2000">
    <property type="entry name" value="Glycogen Phosphorylase B"/>
    <property type="match status" value="1"/>
</dbReference>